<protein>
    <submittedName>
        <fullName evidence="1">Uncharacterized protein</fullName>
    </submittedName>
</protein>
<gene>
    <name evidence="1" type="ORF">Bca52824_061527</name>
</gene>
<proteinExistence type="predicted"/>
<evidence type="ECO:0000313" key="1">
    <source>
        <dbReference type="EMBL" id="KAG2278972.1"/>
    </source>
</evidence>
<dbReference type="EMBL" id="JAAMPC010000012">
    <property type="protein sequence ID" value="KAG2278972.1"/>
    <property type="molecule type" value="Genomic_DNA"/>
</dbReference>
<dbReference type="OrthoDB" id="10501866at2759"/>
<name>A0A8X7UHH2_BRACI</name>
<dbReference type="AlphaFoldDB" id="A0A8X7UHH2"/>
<keyword evidence="2" id="KW-1185">Reference proteome</keyword>
<dbReference type="Proteomes" id="UP000886595">
    <property type="component" value="Unassembled WGS sequence"/>
</dbReference>
<accession>A0A8X7UHH2</accession>
<sequence length="107" mass="11996">MFLHGRNQLSRELSVALGSVKLEEFPGEFVTSPASERPLHSSIQFQNQELTRASNPWPLKQVSVERVKPPIKSKQDDKDSLLAQIPNKSVSLKHALVTDPEVKLVLK</sequence>
<comment type="caution">
    <text evidence="1">The sequence shown here is derived from an EMBL/GenBank/DDBJ whole genome shotgun (WGS) entry which is preliminary data.</text>
</comment>
<organism evidence="1 2">
    <name type="scientific">Brassica carinata</name>
    <name type="common">Ethiopian mustard</name>
    <name type="synonym">Abyssinian cabbage</name>
    <dbReference type="NCBI Taxonomy" id="52824"/>
    <lineage>
        <taxon>Eukaryota</taxon>
        <taxon>Viridiplantae</taxon>
        <taxon>Streptophyta</taxon>
        <taxon>Embryophyta</taxon>
        <taxon>Tracheophyta</taxon>
        <taxon>Spermatophyta</taxon>
        <taxon>Magnoliopsida</taxon>
        <taxon>eudicotyledons</taxon>
        <taxon>Gunneridae</taxon>
        <taxon>Pentapetalae</taxon>
        <taxon>rosids</taxon>
        <taxon>malvids</taxon>
        <taxon>Brassicales</taxon>
        <taxon>Brassicaceae</taxon>
        <taxon>Brassiceae</taxon>
        <taxon>Brassica</taxon>
    </lineage>
</organism>
<reference evidence="1 2" key="1">
    <citation type="submission" date="2020-02" db="EMBL/GenBank/DDBJ databases">
        <authorList>
            <person name="Ma Q."/>
            <person name="Huang Y."/>
            <person name="Song X."/>
            <person name="Pei D."/>
        </authorList>
    </citation>
    <scope>NUCLEOTIDE SEQUENCE [LARGE SCALE GENOMIC DNA]</scope>
    <source>
        <strain evidence="1">Sxm20200214</strain>
        <tissue evidence="1">Leaf</tissue>
    </source>
</reference>
<evidence type="ECO:0000313" key="2">
    <source>
        <dbReference type="Proteomes" id="UP000886595"/>
    </source>
</evidence>